<keyword evidence="3" id="KW-1185">Reference proteome</keyword>
<dbReference type="InterPro" id="IPR013763">
    <property type="entry name" value="Cyclin-like_dom"/>
</dbReference>
<dbReference type="Pfam" id="PF00134">
    <property type="entry name" value="Cyclin_N"/>
    <property type="match status" value="1"/>
</dbReference>
<accession>A0A914EBD8</accession>
<protein>
    <submittedName>
        <fullName evidence="4">Cyclin-like domain-containing protein</fullName>
    </submittedName>
</protein>
<name>A0A914EBD8_9BILA</name>
<dbReference type="InterPro" id="IPR006671">
    <property type="entry name" value="Cyclin_N"/>
</dbReference>
<dbReference type="AlphaFoldDB" id="A0A914EBD8"/>
<dbReference type="Proteomes" id="UP000887540">
    <property type="component" value="Unplaced"/>
</dbReference>
<sequence length="337" mass="38406">MEDGVPTVSNVLLHSLLEKEAKTFEVLPVTLLNDDMAATIAERNYEAKWLCTMGRLLDLGLDTVGLAIGLMDRILSTAVVKSKYLKCLAATCLYVSIKFYEEQPNCNGPPSALDGDARQLLYQLQLSFSVQELHRMERTVLRLVNWDLAPSTVVGFVHAMLVVIGGTNLAESQFLRLNIEGVLSEWTFLSHHRPSVMALSLLSRMFEIGGSHDWPKMTKALQRVFRVTDVELCPCRQRISEMMYVVKKLSRNRFIHIHEYDIYGDYDDEFYENKENSLPSPKRANNYSSKPIDYGFAKKKRSRRARRTIHTPKSKNEVAQFELAEVLHLLYEAGTAN</sequence>
<feature type="domain" description="Cyclin-like" evidence="2">
    <location>
        <begin position="48"/>
        <end position="142"/>
    </location>
</feature>
<evidence type="ECO:0000256" key="1">
    <source>
        <dbReference type="RuleBase" id="RU000383"/>
    </source>
</evidence>
<keyword evidence="1" id="KW-0195">Cyclin</keyword>
<evidence type="ECO:0000313" key="3">
    <source>
        <dbReference type="Proteomes" id="UP000887540"/>
    </source>
</evidence>
<comment type="similarity">
    <text evidence="1">Belongs to the cyclin family.</text>
</comment>
<dbReference type="InterPro" id="IPR036915">
    <property type="entry name" value="Cyclin-like_sf"/>
</dbReference>
<proteinExistence type="inferred from homology"/>
<dbReference type="InterPro" id="IPR039361">
    <property type="entry name" value="Cyclin"/>
</dbReference>
<dbReference type="PANTHER" id="PTHR10177">
    <property type="entry name" value="CYCLINS"/>
    <property type="match status" value="1"/>
</dbReference>
<evidence type="ECO:0000313" key="4">
    <source>
        <dbReference type="WBParaSite" id="ACRNAN_scaffold6833.g11121.t1"/>
    </source>
</evidence>
<dbReference type="Gene3D" id="1.10.472.10">
    <property type="entry name" value="Cyclin-like"/>
    <property type="match status" value="2"/>
</dbReference>
<organism evidence="3 4">
    <name type="scientific">Acrobeloides nanus</name>
    <dbReference type="NCBI Taxonomy" id="290746"/>
    <lineage>
        <taxon>Eukaryota</taxon>
        <taxon>Metazoa</taxon>
        <taxon>Ecdysozoa</taxon>
        <taxon>Nematoda</taxon>
        <taxon>Chromadorea</taxon>
        <taxon>Rhabditida</taxon>
        <taxon>Tylenchina</taxon>
        <taxon>Cephalobomorpha</taxon>
        <taxon>Cephaloboidea</taxon>
        <taxon>Cephalobidae</taxon>
        <taxon>Acrobeloides</taxon>
    </lineage>
</organism>
<dbReference type="SMART" id="SM00385">
    <property type="entry name" value="CYCLIN"/>
    <property type="match status" value="1"/>
</dbReference>
<dbReference type="SUPFAM" id="SSF47954">
    <property type="entry name" value="Cyclin-like"/>
    <property type="match status" value="1"/>
</dbReference>
<dbReference type="WBParaSite" id="ACRNAN_scaffold6833.g11121.t1">
    <property type="protein sequence ID" value="ACRNAN_scaffold6833.g11121.t1"/>
    <property type="gene ID" value="ACRNAN_scaffold6833.g11121"/>
</dbReference>
<reference evidence="4" key="1">
    <citation type="submission" date="2022-11" db="UniProtKB">
        <authorList>
            <consortium name="WormBaseParasite"/>
        </authorList>
    </citation>
    <scope>IDENTIFICATION</scope>
</reference>
<evidence type="ECO:0000259" key="2">
    <source>
        <dbReference type="SMART" id="SM00385"/>
    </source>
</evidence>